<sequence>MRSRNWSARAIAIFPADKNYTYGASAIAVVEIVSITQIPSFSRKPGTSSLVERSTASDSW</sequence>
<evidence type="ECO:0000313" key="1">
    <source>
        <dbReference type="EMBL" id="XPM62774.1"/>
    </source>
</evidence>
<accession>A0ACD5GQ51</accession>
<dbReference type="EMBL" id="CP182909">
    <property type="protein sequence ID" value="XPM62774.1"/>
    <property type="molecule type" value="Genomic_DNA"/>
</dbReference>
<gene>
    <name evidence="1" type="ORF">BH720_024765</name>
</gene>
<reference evidence="1 2" key="1">
    <citation type="journal article" date="2016" name="Genome Announc.">
        <title>Draft Genome Sequence of the Thermotolerant Cyanobacterium Desertifilum sp. IPPAS B-1220.</title>
        <authorList>
            <person name="Mironov K.S."/>
            <person name="Sinetova M.A."/>
            <person name="Bolatkhan K."/>
            <person name="Zayadan B.K."/>
            <person name="Ustinova V.V."/>
            <person name="Kupriyanova E.V."/>
            <person name="Skrypnik A.N."/>
            <person name="Gogoleva N.E."/>
            <person name="Gogolev Y.V."/>
            <person name="Los D.A."/>
        </authorList>
    </citation>
    <scope>NUCLEOTIDE SEQUENCE [LARGE SCALE GENOMIC DNA]</scope>
    <source>
        <strain evidence="1 2">IPPAS B-1220</strain>
    </source>
</reference>
<proteinExistence type="predicted"/>
<name>A0ACD5GQ51_9CYAN</name>
<organism evidence="1 2">
    <name type="scientific">Desertifilum tharense IPPAS B-1220</name>
    <dbReference type="NCBI Taxonomy" id="1781255"/>
    <lineage>
        <taxon>Bacteria</taxon>
        <taxon>Bacillati</taxon>
        <taxon>Cyanobacteriota</taxon>
        <taxon>Cyanophyceae</taxon>
        <taxon>Desertifilales</taxon>
        <taxon>Desertifilaceae</taxon>
        <taxon>Desertifilum</taxon>
    </lineage>
</organism>
<evidence type="ECO:0000313" key="2">
    <source>
        <dbReference type="Proteomes" id="UP000095472"/>
    </source>
</evidence>
<dbReference type="Proteomes" id="UP000095472">
    <property type="component" value="Chromosome"/>
</dbReference>
<keyword evidence="2" id="KW-1185">Reference proteome</keyword>
<protein>
    <submittedName>
        <fullName evidence="1">Uncharacterized protein</fullName>
    </submittedName>
</protein>